<proteinExistence type="predicted"/>
<dbReference type="CDD" id="cd08182">
    <property type="entry name" value="HEPD"/>
    <property type="match status" value="1"/>
</dbReference>
<dbReference type="Gene3D" id="3.40.50.1970">
    <property type="match status" value="1"/>
</dbReference>
<comment type="caution">
    <text evidence="4">The sequence shown here is derived from an EMBL/GenBank/DDBJ whole genome shotgun (WGS) entry which is preliminary data.</text>
</comment>
<feature type="domain" description="Fe-containing alcohol dehydrogenase-like C-terminal" evidence="3">
    <location>
        <begin position="181"/>
        <end position="370"/>
    </location>
</feature>
<sequence>MNILGKVSINGAFSTTLLKILDQLSVQRPMIICDATLRSQQVVQRLIRHIEHTPRKLTVFSDFSANPKYNEVLQGIAWFKNQQCDFLVSIGGGSSIDVAKCIKAFHNLSPAKPYVEQPILPSELKHLAIPTTAGTGSEATHFAVLYYQETKYSIADQSLRPDYVILDAQLLRTLPEYQRKAGMLDALCQSIESYWALKATNTSRRYASKAIELILNAHQGFLMNQNKANQAMLQAADYAGMAIDITTTTAAHAMSYQLTANYHIAHGHAVGLCLPAVWREMLVHMNLIEDPQQRQALSQVFDEIAYLLGFQEPMQAIDWLNHFIDDLQLLRPQLKNTAELETLVSAVNVQRLKNNPVPLHAEQLREIYGQVLNQGSSTR</sequence>
<keyword evidence="5" id="KW-1185">Reference proteome</keyword>
<dbReference type="InterPro" id="IPR035873">
    <property type="entry name" value="PhpC"/>
</dbReference>
<reference evidence="4 5" key="1">
    <citation type="journal article" date="2015" name="Genome Announc.">
        <title>Expanding the biotechnology potential of lactobacilli through comparative genomics of 213 strains and associated genera.</title>
        <authorList>
            <person name="Sun Z."/>
            <person name="Harris H.M."/>
            <person name="McCann A."/>
            <person name="Guo C."/>
            <person name="Argimon S."/>
            <person name="Zhang W."/>
            <person name="Yang X."/>
            <person name="Jeffery I.B."/>
            <person name="Cooney J.C."/>
            <person name="Kagawa T.F."/>
            <person name="Liu W."/>
            <person name="Song Y."/>
            <person name="Salvetti E."/>
            <person name="Wrobel A."/>
            <person name="Rasinkangas P."/>
            <person name="Parkhill J."/>
            <person name="Rea M.C."/>
            <person name="O'Sullivan O."/>
            <person name="Ritari J."/>
            <person name="Douillard F.P."/>
            <person name="Paul Ross R."/>
            <person name="Yang R."/>
            <person name="Briner A.E."/>
            <person name="Felis G.E."/>
            <person name="de Vos W.M."/>
            <person name="Barrangou R."/>
            <person name="Klaenhammer T.R."/>
            <person name="Caufield P.W."/>
            <person name="Cui Y."/>
            <person name="Zhang H."/>
            <person name="O'Toole P.W."/>
        </authorList>
    </citation>
    <scope>NUCLEOTIDE SEQUENCE [LARGE SCALE GENOMIC DNA]</scope>
    <source>
        <strain evidence="4 5">DSM 20634</strain>
    </source>
</reference>
<keyword evidence="1" id="KW-0560">Oxidoreductase</keyword>
<dbReference type="SUPFAM" id="SSF56796">
    <property type="entry name" value="Dehydroquinate synthase-like"/>
    <property type="match status" value="1"/>
</dbReference>
<dbReference type="Gene3D" id="1.20.1090.10">
    <property type="entry name" value="Dehydroquinate synthase-like - alpha domain"/>
    <property type="match status" value="1"/>
</dbReference>
<dbReference type="PATRIC" id="fig|1423813.3.peg.1963"/>
<dbReference type="InterPro" id="IPR001670">
    <property type="entry name" value="ADH_Fe/GldA"/>
</dbReference>
<accession>A0A0R2AE78</accession>
<protein>
    <submittedName>
        <fullName evidence="4">Uncharacterized protein</fullName>
    </submittedName>
</protein>
<dbReference type="AlphaFoldDB" id="A0A0R2AE78"/>
<dbReference type="GO" id="GO:0017000">
    <property type="term" value="P:antibiotic biosynthetic process"/>
    <property type="evidence" value="ECO:0007669"/>
    <property type="project" value="InterPro"/>
</dbReference>
<name>A0A0R2AE78_9LACO</name>
<evidence type="ECO:0000256" key="1">
    <source>
        <dbReference type="ARBA" id="ARBA00023002"/>
    </source>
</evidence>
<dbReference type="Proteomes" id="UP000051733">
    <property type="component" value="Unassembled WGS sequence"/>
</dbReference>
<dbReference type="PANTHER" id="PTHR11496">
    <property type="entry name" value="ALCOHOL DEHYDROGENASE"/>
    <property type="match status" value="1"/>
</dbReference>
<evidence type="ECO:0000313" key="5">
    <source>
        <dbReference type="Proteomes" id="UP000051733"/>
    </source>
</evidence>
<dbReference type="FunFam" id="3.40.50.1970:FF:000003">
    <property type="entry name" value="Alcohol dehydrogenase, iron-containing"/>
    <property type="match status" value="1"/>
</dbReference>
<dbReference type="Pfam" id="PF25137">
    <property type="entry name" value="ADH_Fe_C"/>
    <property type="match status" value="1"/>
</dbReference>
<dbReference type="EMBL" id="AYYY01000030">
    <property type="protein sequence ID" value="KRM61251.1"/>
    <property type="molecule type" value="Genomic_DNA"/>
</dbReference>
<organism evidence="4 5">
    <name type="scientific">Paucilactobacillus vaccinostercus DSM 20634</name>
    <dbReference type="NCBI Taxonomy" id="1423813"/>
    <lineage>
        <taxon>Bacteria</taxon>
        <taxon>Bacillati</taxon>
        <taxon>Bacillota</taxon>
        <taxon>Bacilli</taxon>
        <taxon>Lactobacillales</taxon>
        <taxon>Lactobacillaceae</taxon>
        <taxon>Paucilactobacillus</taxon>
    </lineage>
</organism>
<dbReference type="GO" id="GO:0046872">
    <property type="term" value="F:metal ion binding"/>
    <property type="evidence" value="ECO:0007669"/>
    <property type="project" value="InterPro"/>
</dbReference>
<dbReference type="InterPro" id="IPR056798">
    <property type="entry name" value="ADH_Fe_C"/>
</dbReference>
<dbReference type="PANTHER" id="PTHR11496:SF103">
    <property type="entry name" value="DEHYDROGENASE, PUTATIVE-RELATED"/>
    <property type="match status" value="1"/>
</dbReference>
<gene>
    <name evidence="4" type="ORF">FC26_GL001934</name>
</gene>
<dbReference type="InterPro" id="IPR039697">
    <property type="entry name" value="Alcohol_dehydrogenase_Fe"/>
</dbReference>
<dbReference type="STRING" id="1423813.FC26_GL001934"/>
<dbReference type="Pfam" id="PF00465">
    <property type="entry name" value="Fe-ADH"/>
    <property type="match status" value="1"/>
</dbReference>
<evidence type="ECO:0000313" key="4">
    <source>
        <dbReference type="EMBL" id="KRM61251.1"/>
    </source>
</evidence>
<evidence type="ECO:0000259" key="3">
    <source>
        <dbReference type="Pfam" id="PF25137"/>
    </source>
</evidence>
<evidence type="ECO:0000259" key="2">
    <source>
        <dbReference type="Pfam" id="PF00465"/>
    </source>
</evidence>
<feature type="domain" description="Alcohol dehydrogenase iron-type/glycerol dehydrogenase GldA" evidence="2">
    <location>
        <begin position="17"/>
        <end position="167"/>
    </location>
</feature>
<dbReference type="GO" id="GO:0004022">
    <property type="term" value="F:alcohol dehydrogenase (NAD+) activity"/>
    <property type="evidence" value="ECO:0007669"/>
    <property type="project" value="UniProtKB-ARBA"/>
</dbReference>